<dbReference type="Proteomes" id="UP000614982">
    <property type="component" value="Unassembled WGS sequence"/>
</dbReference>
<evidence type="ECO:0000313" key="2">
    <source>
        <dbReference type="Proteomes" id="UP000614982"/>
    </source>
</evidence>
<proteinExistence type="predicted"/>
<evidence type="ECO:0000313" key="1">
    <source>
        <dbReference type="EMBL" id="GFM90599.1"/>
    </source>
</evidence>
<gene>
    <name evidence="1" type="ORF">PSCICP_05710</name>
</gene>
<protein>
    <submittedName>
        <fullName evidence="1">Uncharacterized protein</fullName>
    </submittedName>
</protein>
<sequence length="59" mass="6524">MAPGRKSQEHNIKIQTYPEWEGCAGRRTSAVNIFIRLTDPVGITVDDGKNGRPEAARNT</sequence>
<keyword evidence="2" id="KW-1185">Reference proteome</keyword>
<comment type="caution">
    <text evidence="1">The sequence shown here is derived from an EMBL/GenBank/DDBJ whole genome shotgun (WGS) entry which is preliminary data.</text>
</comment>
<dbReference type="EMBL" id="BLWA01000001">
    <property type="protein sequence ID" value="GFM90599.1"/>
    <property type="molecule type" value="Genomic_DNA"/>
</dbReference>
<accession>A0ABQ1DHV6</accession>
<reference evidence="1 2" key="1">
    <citation type="submission" date="2020-05" db="EMBL/GenBank/DDBJ databases">
        <title>Genetic diversity of Pseudomonas cichorii.</title>
        <authorList>
            <person name="Tani S."/>
            <person name="Yagi H."/>
            <person name="Hashimoto S."/>
            <person name="Iiyama K."/>
            <person name="Furuya N."/>
        </authorList>
    </citation>
    <scope>NUCLEOTIDE SEQUENCE [LARGE SCALE GENOMIC DNA]</scope>
    <source>
        <strain evidence="1 2">LMG 2162</strain>
    </source>
</reference>
<organism evidence="1 2">
    <name type="scientific">Pseudomonas cichorii</name>
    <dbReference type="NCBI Taxonomy" id="36746"/>
    <lineage>
        <taxon>Bacteria</taxon>
        <taxon>Pseudomonadati</taxon>
        <taxon>Pseudomonadota</taxon>
        <taxon>Gammaproteobacteria</taxon>
        <taxon>Pseudomonadales</taxon>
        <taxon>Pseudomonadaceae</taxon>
        <taxon>Pseudomonas</taxon>
    </lineage>
</organism>
<name>A0ABQ1DHV6_PSECI</name>